<sequence length="94" mass="10287">MDLTTVAQAALVLFGAVITTVIVPCVKKNTTVQQQKEIMGWVKIAVAAAEQLYKGSDRGEEKKAYVLDWLNKQGITIDADKLDAMIEAAVHEIQ</sequence>
<name>A0A844DRE0_9FIRM</name>
<dbReference type="InterPro" id="IPR010026">
    <property type="entry name" value="Phage_holin_LL-H"/>
</dbReference>
<keyword evidence="1" id="KW-0812">Transmembrane</keyword>
<gene>
    <name evidence="2" type="ORF">GKD95_06375</name>
</gene>
<comment type="caution">
    <text evidence="2">The sequence shown here is derived from an EMBL/GenBank/DDBJ whole genome shotgun (WGS) entry which is preliminary data.</text>
</comment>
<evidence type="ECO:0000256" key="1">
    <source>
        <dbReference type="SAM" id="Phobius"/>
    </source>
</evidence>
<evidence type="ECO:0000313" key="3">
    <source>
        <dbReference type="Proteomes" id="UP000461506"/>
    </source>
</evidence>
<dbReference type="Proteomes" id="UP000461506">
    <property type="component" value="Unassembled WGS sequence"/>
</dbReference>
<dbReference type="AlphaFoldDB" id="A0A844DRE0"/>
<keyword evidence="1" id="KW-1133">Transmembrane helix</keyword>
<feature type="transmembrane region" description="Helical" evidence="1">
    <location>
        <begin position="6"/>
        <end position="26"/>
    </location>
</feature>
<reference evidence="2 3" key="1">
    <citation type="journal article" date="2019" name="Nat. Med.">
        <title>A library of human gut bacterial isolates paired with longitudinal multiomics data enables mechanistic microbiome research.</title>
        <authorList>
            <person name="Poyet M."/>
            <person name="Groussin M."/>
            <person name="Gibbons S.M."/>
            <person name="Avila-Pacheco J."/>
            <person name="Jiang X."/>
            <person name="Kearney S.M."/>
            <person name="Perrotta A.R."/>
            <person name="Berdy B."/>
            <person name="Zhao S."/>
            <person name="Lieberman T.D."/>
            <person name="Swanson P.K."/>
            <person name="Smith M."/>
            <person name="Roesemann S."/>
            <person name="Alexander J.E."/>
            <person name="Rich S.A."/>
            <person name="Livny J."/>
            <person name="Vlamakis H."/>
            <person name="Clish C."/>
            <person name="Bullock K."/>
            <person name="Deik A."/>
            <person name="Scott J."/>
            <person name="Pierce K.A."/>
            <person name="Xavier R.J."/>
            <person name="Alm E.J."/>
        </authorList>
    </citation>
    <scope>NUCLEOTIDE SEQUENCE [LARGE SCALE GENOMIC DNA]</scope>
    <source>
        <strain evidence="2 3">BIOML-A1</strain>
    </source>
</reference>
<keyword evidence="1" id="KW-0472">Membrane</keyword>
<proteinExistence type="predicted"/>
<dbReference type="Pfam" id="PF09682">
    <property type="entry name" value="Phage_holin_6_1"/>
    <property type="match status" value="1"/>
</dbReference>
<evidence type="ECO:0000313" key="2">
    <source>
        <dbReference type="EMBL" id="MSC62970.1"/>
    </source>
</evidence>
<dbReference type="EMBL" id="WKQN01000004">
    <property type="protein sequence ID" value="MSC62970.1"/>
    <property type="molecule type" value="Genomic_DNA"/>
</dbReference>
<protein>
    <submittedName>
        <fullName evidence="2">Holin</fullName>
    </submittedName>
</protein>
<accession>A0A844DRE0</accession>
<organism evidence="2 3">
    <name type="scientific">Faecalibacterium prausnitzii</name>
    <dbReference type="NCBI Taxonomy" id="853"/>
    <lineage>
        <taxon>Bacteria</taxon>
        <taxon>Bacillati</taxon>
        <taxon>Bacillota</taxon>
        <taxon>Clostridia</taxon>
        <taxon>Eubacteriales</taxon>
        <taxon>Oscillospiraceae</taxon>
        <taxon>Faecalibacterium</taxon>
    </lineage>
</organism>